<evidence type="ECO:0000259" key="10">
    <source>
        <dbReference type="PROSITE" id="PS50262"/>
    </source>
</evidence>
<dbReference type="GO" id="GO:0005886">
    <property type="term" value="C:plasma membrane"/>
    <property type="evidence" value="ECO:0007669"/>
    <property type="project" value="UniProtKB-SubCell"/>
</dbReference>
<dbReference type="PANTHER" id="PTHR24249">
    <property type="entry name" value="HISTAMINE RECEPTOR-RELATED G-PROTEIN COUPLED RECEPTOR"/>
    <property type="match status" value="1"/>
</dbReference>
<dbReference type="Pfam" id="PF00001">
    <property type="entry name" value="7tm_1"/>
    <property type="match status" value="1"/>
</dbReference>
<evidence type="ECO:0000256" key="8">
    <source>
        <dbReference type="ARBA" id="ARBA00023224"/>
    </source>
</evidence>
<feature type="transmembrane region" description="Helical" evidence="9">
    <location>
        <begin position="7"/>
        <end position="29"/>
    </location>
</feature>
<dbReference type="PANTHER" id="PTHR24249:SF372">
    <property type="entry name" value="G-PROTEIN COUPLED RECEPTORS FAMILY 1 PROFILE DOMAIN-CONTAINING PROTEIN"/>
    <property type="match status" value="1"/>
</dbReference>
<dbReference type="InterPro" id="IPR017452">
    <property type="entry name" value="GPCR_Rhodpsn_7TM"/>
</dbReference>
<feature type="transmembrane region" description="Helical" evidence="9">
    <location>
        <begin position="119"/>
        <end position="142"/>
    </location>
</feature>
<proteinExistence type="predicted"/>
<evidence type="ECO:0000256" key="4">
    <source>
        <dbReference type="ARBA" id="ARBA00022989"/>
    </source>
</evidence>
<name>A0AA88YJ08_PINIB</name>
<feature type="transmembrane region" description="Helical" evidence="9">
    <location>
        <begin position="199"/>
        <end position="219"/>
    </location>
</feature>
<evidence type="ECO:0000256" key="7">
    <source>
        <dbReference type="ARBA" id="ARBA00023170"/>
    </source>
</evidence>
<comment type="subcellular location">
    <subcellularLocation>
        <location evidence="1">Cell membrane</location>
        <topology evidence="1">Multi-pass membrane protein</topology>
    </subcellularLocation>
</comment>
<organism evidence="11 12">
    <name type="scientific">Pinctada imbricata</name>
    <name type="common">Atlantic pearl-oyster</name>
    <name type="synonym">Pinctada martensii</name>
    <dbReference type="NCBI Taxonomy" id="66713"/>
    <lineage>
        <taxon>Eukaryota</taxon>
        <taxon>Metazoa</taxon>
        <taxon>Spiralia</taxon>
        <taxon>Lophotrochozoa</taxon>
        <taxon>Mollusca</taxon>
        <taxon>Bivalvia</taxon>
        <taxon>Autobranchia</taxon>
        <taxon>Pteriomorphia</taxon>
        <taxon>Pterioida</taxon>
        <taxon>Pterioidea</taxon>
        <taxon>Pteriidae</taxon>
        <taxon>Pinctada</taxon>
    </lineage>
</organism>
<accession>A0AA88YJ08</accession>
<feature type="transmembrane region" description="Helical" evidence="9">
    <location>
        <begin position="84"/>
        <end position="107"/>
    </location>
</feature>
<evidence type="ECO:0000256" key="1">
    <source>
        <dbReference type="ARBA" id="ARBA00004651"/>
    </source>
</evidence>
<evidence type="ECO:0000256" key="3">
    <source>
        <dbReference type="ARBA" id="ARBA00022692"/>
    </source>
</evidence>
<dbReference type="PRINTS" id="PR00237">
    <property type="entry name" value="GPCRRHODOPSN"/>
</dbReference>
<dbReference type="CDD" id="cd00637">
    <property type="entry name" value="7tm_classA_rhodopsin-like"/>
    <property type="match status" value="1"/>
</dbReference>
<feature type="transmembrane region" description="Helical" evidence="9">
    <location>
        <begin position="163"/>
        <end position="187"/>
    </location>
</feature>
<comment type="caution">
    <text evidence="11">The sequence shown here is derived from an EMBL/GenBank/DDBJ whole genome shotgun (WGS) entry which is preliminary data.</text>
</comment>
<feature type="transmembrane region" description="Helical" evidence="9">
    <location>
        <begin position="273"/>
        <end position="294"/>
    </location>
</feature>
<keyword evidence="4 9" id="KW-1133">Transmembrane helix</keyword>
<dbReference type="SUPFAM" id="SSF81321">
    <property type="entry name" value="Family A G protein-coupled receptor-like"/>
    <property type="match status" value="1"/>
</dbReference>
<keyword evidence="2" id="KW-1003">Cell membrane</keyword>
<gene>
    <name evidence="11" type="ORF">FSP39_019405</name>
</gene>
<keyword evidence="7" id="KW-0675">Receptor</keyword>
<sequence length="322" mass="36591">MTQQKQIILYGMENVTLVSVISHQANYSLNDTKNDSTLPETPELNFDALFIFGCFLFIFGVLGNAITAFVIYCDRKLHNATYTVIALLAITDLLAIGVRFVTFLMSYPGFIDKNFLEKYINVFFIGNFVTLNSSNFIIVLLARLRYRLLVYPLHTANITKRQVEMQCALAWLVSVILGIPYGCNLILNLHDFSSYIVEMFWTFYLYFSTIIPIMTYHCLKVKNIRGTMTSSEQITQKMATMVAVILSLQVISVLPLLIGQIVILVTWNPSLGSFVQCGLLLNHTINPVVFFMFAKLNTCLKKSELQKERLKLNSTTCTSEMI</sequence>
<reference evidence="11" key="1">
    <citation type="submission" date="2019-08" db="EMBL/GenBank/DDBJ databases">
        <title>The improved chromosome-level genome for the pearl oyster Pinctada fucata martensii using PacBio sequencing and Hi-C.</title>
        <authorList>
            <person name="Zheng Z."/>
        </authorList>
    </citation>
    <scope>NUCLEOTIDE SEQUENCE</scope>
    <source>
        <strain evidence="11">ZZ-2019</strain>
        <tissue evidence="11">Adductor muscle</tissue>
    </source>
</reference>
<evidence type="ECO:0000256" key="9">
    <source>
        <dbReference type="SAM" id="Phobius"/>
    </source>
</evidence>
<dbReference type="Gene3D" id="1.20.1070.10">
    <property type="entry name" value="Rhodopsin 7-helix transmembrane proteins"/>
    <property type="match status" value="1"/>
</dbReference>
<keyword evidence="6 9" id="KW-0472">Membrane</keyword>
<feature type="transmembrane region" description="Helical" evidence="9">
    <location>
        <begin position="240"/>
        <end position="267"/>
    </location>
</feature>
<evidence type="ECO:0000313" key="11">
    <source>
        <dbReference type="EMBL" id="KAK3100408.1"/>
    </source>
</evidence>
<keyword evidence="3 9" id="KW-0812">Transmembrane</keyword>
<protein>
    <recommendedName>
        <fullName evidence="10">G-protein coupled receptors family 1 profile domain-containing protein</fullName>
    </recommendedName>
</protein>
<evidence type="ECO:0000256" key="2">
    <source>
        <dbReference type="ARBA" id="ARBA00022475"/>
    </source>
</evidence>
<dbReference type="EMBL" id="VSWD01000006">
    <property type="protein sequence ID" value="KAK3100408.1"/>
    <property type="molecule type" value="Genomic_DNA"/>
</dbReference>
<evidence type="ECO:0000313" key="12">
    <source>
        <dbReference type="Proteomes" id="UP001186944"/>
    </source>
</evidence>
<evidence type="ECO:0000256" key="6">
    <source>
        <dbReference type="ARBA" id="ARBA00023136"/>
    </source>
</evidence>
<dbReference type="Proteomes" id="UP001186944">
    <property type="component" value="Unassembled WGS sequence"/>
</dbReference>
<keyword evidence="12" id="KW-1185">Reference proteome</keyword>
<feature type="domain" description="G-protein coupled receptors family 1 profile" evidence="10">
    <location>
        <begin position="63"/>
        <end position="290"/>
    </location>
</feature>
<keyword evidence="5" id="KW-0297">G-protein coupled receptor</keyword>
<dbReference type="GO" id="GO:0004930">
    <property type="term" value="F:G protein-coupled receptor activity"/>
    <property type="evidence" value="ECO:0007669"/>
    <property type="project" value="UniProtKB-KW"/>
</dbReference>
<dbReference type="AlphaFoldDB" id="A0AA88YJ08"/>
<evidence type="ECO:0000256" key="5">
    <source>
        <dbReference type="ARBA" id="ARBA00023040"/>
    </source>
</evidence>
<dbReference type="InterPro" id="IPR050569">
    <property type="entry name" value="TAAR"/>
</dbReference>
<feature type="transmembrane region" description="Helical" evidence="9">
    <location>
        <begin position="49"/>
        <end position="72"/>
    </location>
</feature>
<keyword evidence="8" id="KW-0807">Transducer</keyword>
<dbReference type="PROSITE" id="PS50262">
    <property type="entry name" value="G_PROTEIN_RECEP_F1_2"/>
    <property type="match status" value="1"/>
</dbReference>
<dbReference type="InterPro" id="IPR000276">
    <property type="entry name" value="GPCR_Rhodpsn"/>
</dbReference>